<evidence type="ECO:0000313" key="5">
    <source>
        <dbReference type="Proteomes" id="UP000706039"/>
    </source>
</evidence>
<feature type="domain" description="DUF4377" evidence="3">
    <location>
        <begin position="163"/>
        <end position="237"/>
    </location>
</feature>
<evidence type="ECO:0000259" key="2">
    <source>
        <dbReference type="Pfam" id="PF03724"/>
    </source>
</evidence>
<keyword evidence="1" id="KW-0732">Signal</keyword>
<keyword evidence="5" id="KW-1185">Reference proteome</keyword>
<dbReference type="EMBL" id="JAINVV010000001">
    <property type="protein sequence ID" value="MBY8821165.1"/>
    <property type="molecule type" value="Genomic_DNA"/>
</dbReference>
<sequence>MVFNHRAGGLLIGLAVALSVGTAHAAATSPAAGKNAAALAAHHWDLVEWSGRDLPDGKPLRLDFDVAKGYFSTATGCNRAGGAFKIKGSALQLGAGKGRFVSTQMACPEPAMSTERAYTEALSTVTRYRITGDQLVLRTAKGGTLTYRAAHKPAADAPRKFIYVSAETKPCAGVAPMTCLQIRESESAPWALHYGGIVDFEPRPGVEYRLRIIEEKIANPPADASSIRWTLDQVVEQRVVNR</sequence>
<proteinExistence type="predicted"/>
<protein>
    <submittedName>
        <fullName evidence="4">META and DUF4377 domain-containing protein</fullName>
    </submittedName>
</protein>
<organism evidence="4 5">
    <name type="scientific">Sphingomonas colocasiae</name>
    <dbReference type="NCBI Taxonomy" id="1848973"/>
    <lineage>
        <taxon>Bacteria</taxon>
        <taxon>Pseudomonadati</taxon>
        <taxon>Pseudomonadota</taxon>
        <taxon>Alphaproteobacteria</taxon>
        <taxon>Sphingomonadales</taxon>
        <taxon>Sphingomonadaceae</taxon>
        <taxon>Sphingomonas</taxon>
    </lineage>
</organism>
<evidence type="ECO:0000259" key="3">
    <source>
        <dbReference type="Pfam" id="PF14302"/>
    </source>
</evidence>
<dbReference type="Pfam" id="PF03724">
    <property type="entry name" value="META"/>
    <property type="match status" value="1"/>
</dbReference>
<dbReference type="Gene3D" id="2.40.128.270">
    <property type="match status" value="1"/>
</dbReference>
<dbReference type="InterPro" id="IPR025485">
    <property type="entry name" value="DUF4377"/>
</dbReference>
<reference evidence="4 5" key="1">
    <citation type="submission" date="2021-08" db="EMBL/GenBank/DDBJ databases">
        <authorList>
            <person name="Tuo L."/>
        </authorList>
    </citation>
    <scope>NUCLEOTIDE SEQUENCE [LARGE SCALE GENOMIC DNA]</scope>
    <source>
        <strain evidence="4 5">JCM 31229</strain>
    </source>
</reference>
<dbReference type="PANTHER" id="PTHR35535">
    <property type="entry name" value="HEAT SHOCK PROTEIN HSLJ"/>
    <property type="match status" value="1"/>
</dbReference>
<accession>A0ABS7PIN7</accession>
<dbReference type="InterPro" id="IPR038670">
    <property type="entry name" value="HslJ-like_sf"/>
</dbReference>
<dbReference type="InterPro" id="IPR005184">
    <property type="entry name" value="DUF306_Meta_HslJ"/>
</dbReference>
<evidence type="ECO:0000256" key="1">
    <source>
        <dbReference type="SAM" id="SignalP"/>
    </source>
</evidence>
<feature type="chain" id="PRO_5046702580" evidence="1">
    <location>
        <begin position="26"/>
        <end position="242"/>
    </location>
</feature>
<gene>
    <name evidence="4" type="ORF">K7G82_02615</name>
</gene>
<dbReference type="Proteomes" id="UP000706039">
    <property type="component" value="Unassembled WGS sequence"/>
</dbReference>
<evidence type="ECO:0000313" key="4">
    <source>
        <dbReference type="EMBL" id="MBY8821165.1"/>
    </source>
</evidence>
<dbReference type="InterPro" id="IPR053147">
    <property type="entry name" value="Hsp_HslJ-like"/>
</dbReference>
<name>A0ABS7PIN7_9SPHN</name>
<feature type="signal peptide" evidence="1">
    <location>
        <begin position="1"/>
        <end position="25"/>
    </location>
</feature>
<dbReference type="PANTHER" id="PTHR35535:SF1">
    <property type="entry name" value="HEAT SHOCK PROTEIN HSLJ"/>
    <property type="match status" value="1"/>
</dbReference>
<comment type="caution">
    <text evidence="4">The sequence shown here is derived from an EMBL/GenBank/DDBJ whole genome shotgun (WGS) entry which is preliminary data.</text>
</comment>
<dbReference type="RefSeq" id="WP_222988247.1">
    <property type="nucleotide sequence ID" value="NZ_JAINVV010000001.1"/>
</dbReference>
<dbReference type="Pfam" id="PF14302">
    <property type="entry name" value="DUF4377"/>
    <property type="match status" value="1"/>
</dbReference>
<feature type="domain" description="DUF306" evidence="2">
    <location>
        <begin position="37"/>
        <end position="147"/>
    </location>
</feature>